<proteinExistence type="predicted"/>
<comment type="caution">
    <text evidence="2">The sequence shown here is derived from an EMBL/GenBank/DDBJ whole genome shotgun (WGS) entry which is preliminary data.</text>
</comment>
<dbReference type="AlphaFoldDB" id="A0A8T0XN75"/>
<evidence type="ECO:0000313" key="3">
    <source>
        <dbReference type="Proteomes" id="UP000823388"/>
    </source>
</evidence>
<name>A0A8T0XN75_PANVG</name>
<accession>A0A8T0XN75</accession>
<reference evidence="2 3" key="1">
    <citation type="submission" date="2020-05" db="EMBL/GenBank/DDBJ databases">
        <title>WGS assembly of Panicum virgatum.</title>
        <authorList>
            <person name="Lovell J.T."/>
            <person name="Jenkins J."/>
            <person name="Shu S."/>
            <person name="Juenger T.E."/>
            <person name="Schmutz J."/>
        </authorList>
    </citation>
    <scope>NUCLEOTIDE SEQUENCE [LARGE SCALE GENOMIC DNA]</scope>
    <source>
        <strain evidence="3">cv. AP13</strain>
    </source>
</reference>
<feature type="region of interest" description="Disordered" evidence="1">
    <location>
        <begin position="1"/>
        <end position="36"/>
    </location>
</feature>
<evidence type="ECO:0000313" key="2">
    <source>
        <dbReference type="EMBL" id="KAG2660575.1"/>
    </source>
</evidence>
<organism evidence="2 3">
    <name type="scientific">Panicum virgatum</name>
    <name type="common">Blackwell switchgrass</name>
    <dbReference type="NCBI Taxonomy" id="38727"/>
    <lineage>
        <taxon>Eukaryota</taxon>
        <taxon>Viridiplantae</taxon>
        <taxon>Streptophyta</taxon>
        <taxon>Embryophyta</taxon>
        <taxon>Tracheophyta</taxon>
        <taxon>Spermatophyta</taxon>
        <taxon>Magnoliopsida</taxon>
        <taxon>Liliopsida</taxon>
        <taxon>Poales</taxon>
        <taxon>Poaceae</taxon>
        <taxon>PACMAD clade</taxon>
        <taxon>Panicoideae</taxon>
        <taxon>Panicodae</taxon>
        <taxon>Paniceae</taxon>
        <taxon>Panicinae</taxon>
        <taxon>Panicum</taxon>
        <taxon>Panicum sect. Hiantes</taxon>
    </lineage>
</organism>
<sequence>MEKHQDHRAIRICHPSASPSPIPPASSGHGREENHIHSWPGLRHELICRRRQTIVYL</sequence>
<dbReference type="EMBL" id="CM029037">
    <property type="protein sequence ID" value="KAG2660575.1"/>
    <property type="molecule type" value="Genomic_DNA"/>
</dbReference>
<dbReference type="Proteomes" id="UP000823388">
    <property type="component" value="Chromosome 1K"/>
</dbReference>
<evidence type="ECO:0000256" key="1">
    <source>
        <dbReference type="SAM" id="MobiDB-lite"/>
    </source>
</evidence>
<gene>
    <name evidence="2" type="ORF">PVAP13_1KG451015</name>
</gene>
<keyword evidence="3" id="KW-1185">Reference proteome</keyword>
<protein>
    <submittedName>
        <fullName evidence="2">Uncharacterized protein</fullName>
    </submittedName>
</protein>